<accession>A0A916WEV4</accession>
<dbReference type="EMBL" id="BMIG01000003">
    <property type="protein sequence ID" value="GGA91672.1"/>
    <property type="molecule type" value="Genomic_DNA"/>
</dbReference>
<dbReference type="Proteomes" id="UP000620596">
    <property type="component" value="Unassembled WGS sequence"/>
</dbReference>
<gene>
    <name evidence="1" type="ORF">GCM10011496_10760</name>
</gene>
<dbReference type="RefSeq" id="WP_188707325.1">
    <property type="nucleotide sequence ID" value="NZ_BMIG01000003.1"/>
</dbReference>
<evidence type="ECO:0000313" key="2">
    <source>
        <dbReference type="Proteomes" id="UP000620596"/>
    </source>
</evidence>
<keyword evidence="2" id="KW-1185">Reference proteome</keyword>
<protein>
    <submittedName>
        <fullName evidence="1">Uncharacterized protein</fullName>
    </submittedName>
</protein>
<evidence type="ECO:0000313" key="1">
    <source>
        <dbReference type="EMBL" id="GGA91672.1"/>
    </source>
</evidence>
<comment type="caution">
    <text evidence="1">The sequence shown here is derived from an EMBL/GenBank/DDBJ whole genome shotgun (WGS) entry which is preliminary data.</text>
</comment>
<proteinExistence type="predicted"/>
<reference evidence="1" key="1">
    <citation type="journal article" date="2014" name="Int. J. Syst. Evol. Microbiol.">
        <title>Complete genome sequence of Corynebacterium casei LMG S-19264T (=DSM 44701T), isolated from a smear-ripened cheese.</title>
        <authorList>
            <consortium name="US DOE Joint Genome Institute (JGI-PGF)"/>
            <person name="Walter F."/>
            <person name="Albersmeier A."/>
            <person name="Kalinowski J."/>
            <person name="Ruckert C."/>
        </authorList>
    </citation>
    <scope>NUCLEOTIDE SEQUENCE</scope>
    <source>
        <strain evidence="1">CGMCC 1.15322</strain>
    </source>
</reference>
<dbReference type="AlphaFoldDB" id="A0A916WEV4"/>
<reference evidence="1" key="2">
    <citation type="submission" date="2020-09" db="EMBL/GenBank/DDBJ databases">
        <authorList>
            <person name="Sun Q."/>
            <person name="Zhou Y."/>
        </authorList>
    </citation>
    <scope>NUCLEOTIDE SEQUENCE</scope>
    <source>
        <strain evidence="1">CGMCC 1.15322</strain>
    </source>
</reference>
<organism evidence="1 2">
    <name type="scientific">Polaromonas eurypsychrophila</name>
    <dbReference type="NCBI Taxonomy" id="1614635"/>
    <lineage>
        <taxon>Bacteria</taxon>
        <taxon>Pseudomonadati</taxon>
        <taxon>Pseudomonadota</taxon>
        <taxon>Betaproteobacteria</taxon>
        <taxon>Burkholderiales</taxon>
        <taxon>Comamonadaceae</taxon>
        <taxon>Polaromonas</taxon>
    </lineage>
</organism>
<sequence length="104" mass="11127">MSLQFLNFDFSEDPEGGGTFDAMASVRSAQLAAARAEIAEVLDWAETAFAGQRAPLDEGGEWDVDLQEHADAASPPWHVLTLSISGSAAFCAAFMQRFGLDSDD</sequence>
<name>A0A916WEV4_9BURK</name>